<dbReference type="SUPFAM" id="SSF52317">
    <property type="entry name" value="Class I glutamine amidotransferase-like"/>
    <property type="match status" value="1"/>
</dbReference>
<dbReference type="OMA" id="DMIGPYE"/>
<keyword evidence="4" id="KW-1185">Reference proteome</keyword>
<dbReference type="KEGG" id="aalt:CC77DRAFT_1096335"/>
<dbReference type="GeneID" id="29115431"/>
<feature type="domain" description="DJ-1/PfpI" evidence="1">
    <location>
        <begin position="9"/>
        <end position="193"/>
    </location>
</feature>
<evidence type="ECO:0000313" key="4">
    <source>
        <dbReference type="Proteomes" id="UP000077248"/>
    </source>
</evidence>
<name>A0A177DHE7_ALTAL</name>
<dbReference type="RefSeq" id="XP_018384556.1">
    <property type="nucleotide sequence ID" value="XM_018529837.1"/>
</dbReference>
<dbReference type="Proteomes" id="UP000077248">
    <property type="component" value="Unassembled WGS sequence"/>
</dbReference>
<evidence type="ECO:0000313" key="3">
    <source>
        <dbReference type="EMBL" id="RYN76876.1"/>
    </source>
</evidence>
<protein>
    <submittedName>
        <fullName evidence="2">DJ-1/PfpI family protein-like protein</fullName>
    </submittedName>
</protein>
<reference evidence="5" key="2">
    <citation type="journal article" date="2019" name="bioRxiv">
        <title>Genomics, evolutionary history and diagnostics of the Alternaria alternata species group including apple and Asian pear pathotypes.</title>
        <authorList>
            <person name="Armitage A.D."/>
            <person name="Cockerton H.M."/>
            <person name="Sreenivasaprasad S."/>
            <person name="Woodhall J.W."/>
            <person name="Lane C.R."/>
            <person name="Harrison R.J."/>
            <person name="Clarkson J.P."/>
        </authorList>
    </citation>
    <scope>NUCLEOTIDE SEQUENCE [LARGE SCALE GENOMIC DNA]</scope>
    <source>
        <strain evidence="5">FERA 1177</strain>
    </source>
</reference>
<gene>
    <name evidence="3" type="ORF">AA0117_g5130</name>
    <name evidence="2" type="ORF">CC77DRAFT_1096335</name>
</gene>
<dbReference type="Pfam" id="PF01965">
    <property type="entry name" value="DJ-1_PfpI"/>
    <property type="match status" value="1"/>
</dbReference>
<evidence type="ECO:0000313" key="2">
    <source>
        <dbReference type="EMBL" id="OAG19135.1"/>
    </source>
</evidence>
<accession>A0A177DHE7</accession>
<dbReference type="EMBL" id="PDXD01000010">
    <property type="protein sequence ID" value="RYN76876.1"/>
    <property type="molecule type" value="Genomic_DNA"/>
</dbReference>
<dbReference type="CDD" id="cd03139">
    <property type="entry name" value="GATase1_PfpI_2"/>
    <property type="match status" value="1"/>
</dbReference>
<dbReference type="InterPro" id="IPR002818">
    <property type="entry name" value="DJ-1/PfpI"/>
</dbReference>
<evidence type="ECO:0000259" key="1">
    <source>
        <dbReference type="Pfam" id="PF01965"/>
    </source>
</evidence>
<dbReference type="Gene3D" id="3.40.50.880">
    <property type="match status" value="1"/>
</dbReference>
<evidence type="ECO:0000313" key="5">
    <source>
        <dbReference type="Proteomes" id="UP000291422"/>
    </source>
</evidence>
<proteinExistence type="predicted"/>
<dbReference type="AlphaFoldDB" id="A0A177DHE7"/>
<sequence length="228" mass="25114">MPAHPLPTKIGVVIFPGFQLLDWAGPLDAFNILSNNHTLSLCTIAYTLDPVPTQNFMQDKQGSQFSQSMVPTHTFENAPDDLEVLLLPGGLGARGPGSDAWMKPQVEYLKRLDLSGKGSIKWVLTVCTGSEILARTGLLDGRRATTNKRAFNDVKTQHPNVDWVAKARWVVDGNIWTSSGISAGMDLAFAWMAEVFGEETAQFVADRSEYERNVDSGNDRYAERWGAV</sequence>
<dbReference type="InterPro" id="IPR029062">
    <property type="entry name" value="Class_I_gatase-like"/>
</dbReference>
<dbReference type="InterPro" id="IPR052158">
    <property type="entry name" value="INH-QAR"/>
</dbReference>
<reference evidence="3" key="3">
    <citation type="journal article" date="2019" name="J. ISSAAS">
        <title>Genomics, evolutionary history and diagnostics of the Alternaria alternata species group including apple and Asian pear pathotypes.</title>
        <authorList>
            <person name="Armitage A.D."/>
            <person name="Cockerton H.M."/>
            <person name="Sreenivasaprasad S."/>
            <person name="Woodhall J."/>
            <person name="Lane C."/>
            <person name="Harrison R.J."/>
            <person name="Clarkson J.P."/>
        </authorList>
    </citation>
    <scope>NUCLEOTIDE SEQUENCE</scope>
    <source>
        <strain evidence="3">FERA 1177</strain>
    </source>
</reference>
<organism evidence="2 4">
    <name type="scientific">Alternaria alternata</name>
    <name type="common">Alternaria rot fungus</name>
    <name type="synonym">Torula alternata</name>
    <dbReference type="NCBI Taxonomy" id="5599"/>
    <lineage>
        <taxon>Eukaryota</taxon>
        <taxon>Fungi</taxon>
        <taxon>Dikarya</taxon>
        <taxon>Ascomycota</taxon>
        <taxon>Pezizomycotina</taxon>
        <taxon>Dothideomycetes</taxon>
        <taxon>Pleosporomycetidae</taxon>
        <taxon>Pleosporales</taxon>
        <taxon>Pleosporineae</taxon>
        <taxon>Pleosporaceae</taxon>
        <taxon>Alternaria</taxon>
        <taxon>Alternaria sect. Alternaria</taxon>
        <taxon>Alternaria alternata complex</taxon>
    </lineage>
</organism>
<dbReference type="PANTHER" id="PTHR43130:SF15">
    <property type="entry name" value="THIJ_PFPI FAMILY PROTEIN (AFU_ORTHOLOGUE AFUA_5G14240)"/>
    <property type="match status" value="1"/>
</dbReference>
<dbReference type="EMBL" id="KV441482">
    <property type="protein sequence ID" value="OAG19135.1"/>
    <property type="molecule type" value="Genomic_DNA"/>
</dbReference>
<dbReference type="Proteomes" id="UP000291422">
    <property type="component" value="Unassembled WGS sequence"/>
</dbReference>
<reference evidence="2 4" key="1">
    <citation type="submission" date="2016-05" db="EMBL/GenBank/DDBJ databases">
        <title>Comparative analysis of secretome profiles of manganese(II)-oxidizing ascomycete fungi.</title>
        <authorList>
            <consortium name="DOE Joint Genome Institute"/>
            <person name="Zeiner C.A."/>
            <person name="Purvine S.O."/>
            <person name="Zink E.M."/>
            <person name="Wu S."/>
            <person name="Pasa-Tolic L."/>
            <person name="Chaput D.L."/>
            <person name="Haridas S."/>
            <person name="Grigoriev I.V."/>
            <person name="Santelli C.M."/>
            <person name="Hansel C.M."/>
        </authorList>
    </citation>
    <scope>NUCLEOTIDE SEQUENCE [LARGE SCALE GENOMIC DNA]</scope>
    <source>
        <strain evidence="2 4">SRC1lrK2f</strain>
    </source>
</reference>
<dbReference type="VEuPathDB" id="FungiDB:CC77DRAFT_1096335"/>
<dbReference type="STRING" id="5599.A0A177DHE7"/>
<dbReference type="PANTHER" id="PTHR43130">
    <property type="entry name" value="ARAC-FAMILY TRANSCRIPTIONAL REGULATOR"/>
    <property type="match status" value="1"/>
</dbReference>